<evidence type="ECO:0000313" key="1">
    <source>
        <dbReference type="EMBL" id="OIR00849.1"/>
    </source>
</evidence>
<organism evidence="1">
    <name type="scientific">mine drainage metagenome</name>
    <dbReference type="NCBI Taxonomy" id="410659"/>
    <lineage>
        <taxon>unclassified sequences</taxon>
        <taxon>metagenomes</taxon>
        <taxon>ecological metagenomes</taxon>
    </lineage>
</organism>
<dbReference type="EMBL" id="MLJW01000091">
    <property type="protein sequence ID" value="OIR00849.1"/>
    <property type="molecule type" value="Genomic_DNA"/>
</dbReference>
<proteinExistence type="predicted"/>
<protein>
    <submittedName>
        <fullName evidence="1">Uncharacterized protein</fullName>
    </submittedName>
</protein>
<comment type="caution">
    <text evidence="1">The sequence shown here is derived from an EMBL/GenBank/DDBJ whole genome shotgun (WGS) entry which is preliminary data.</text>
</comment>
<reference evidence="1" key="1">
    <citation type="submission" date="2016-10" db="EMBL/GenBank/DDBJ databases">
        <title>Sequence of Gallionella enrichment culture.</title>
        <authorList>
            <person name="Poehlein A."/>
            <person name="Muehling M."/>
            <person name="Daniel R."/>
        </authorList>
    </citation>
    <scope>NUCLEOTIDE SEQUENCE</scope>
</reference>
<dbReference type="AlphaFoldDB" id="A0A1J5RXI1"/>
<accession>A0A1J5RXI1</accession>
<name>A0A1J5RXI1_9ZZZZ</name>
<sequence>MLGDFSHLAKLPRNALKRNNRNRPHLAALYLAIRLPTPGPSEMTADCRCEKEPYCPKWRNGSPRESAMKTMSAREAKNGFGLMIDTARVVSHRVV</sequence>
<gene>
    <name evidence="1" type="ORF">GALL_171880</name>
</gene>